<organism evidence="1 2">
    <name type="scientific">Eimeria necatrix</name>
    <dbReference type="NCBI Taxonomy" id="51315"/>
    <lineage>
        <taxon>Eukaryota</taxon>
        <taxon>Sar</taxon>
        <taxon>Alveolata</taxon>
        <taxon>Apicomplexa</taxon>
        <taxon>Conoidasida</taxon>
        <taxon>Coccidia</taxon>
        <taxon>Eucoccidiorida</taxon>
        <taxon>Eimeriorina</taxon>
        <taxon>Eimeriidae</taxon>
        <taxon>Eimeria</taxon>
    </lineage>
</organism>
<evidence type="ECO:0000313" key="2">
    <source>
        <dbReference type="Proteomes" id="UP000030754"/>
    </source>
</evidence>
<dbReference type="RefSeq" id="XP_013439714.1">
    <property type="nucleotide sequence ID" value="XM_013584260.1"/>
</dbReference>
<keyword evidence="2" id="KW-1185">Reference proteome</keyword>
<name>U6MDM1_9EIME</name>
<sequence length="55" mass="6133">MGQDQIFSHRTRVDSSSKPGCSCHSGIRHYGCMMFRAVSCKILPASLFAKSPMQR</sequence>
<reference evidence="1" key="1">
    <citation type="submission" date="2013-10" db="EMBL/GenBank/DDBJ databases">
        <title>Genomic analysis of the causative agents of coccidiosis in chickens.</title>
        <authorList>
            <person name="Reid A.J."/>
            <person name="Blake D."/>
            <person name="Billington K."/>
            <person name="Browne H."/>
            <person name="Dunn M."/>
            <person name="Hung S."/>
            <person name="Kawahara F."/>
            <person name="Miranda-Saavedra D."/>
            <person name="Mourier T."/>
            <person name="Nagra H."/>
            <person name="Otto T.D."/>
            <person name="Rawlings N."/>
            <person name="Sanchez A."/>
            <person name="Sanders M."/>
            <person name="Subramaniam C."/>
            <person name="Tay Y."/>
            <person name="Dear P."/>
            <person name="Doerig C."/>
            <person name="Gruber A."/>
            <person name="Parkinson J."/>
            <person name="Shirley M."/>
            <person name="Wan K.L."/>
            <person name="Berriman M."/>
            <person name="Tomley F."/>
            <person name="Pain A."/>
        </authorList>
    </citation>
    <scope>NUCLEOTIDE SEQUENCE [LARGE SCALE GENOMIC DNA]</scope>
    <source>
        <strain evidence="1">Houghton</strain>
    </source>
</reference>
<reference evidence="1" key="2">
    <citation type="submission" date="2013-10" db="EMBL/GenBank/DDBJ databases">
        <authorList>
            <person name="Aslett M."/>
        </authorList>
    </citation>
    <scope>NUCLEOTIDE SEQUENCE [LARGE SCALE GENOMIC DNA]</scope>
    <source>
        <strain evidence="1">Houghton</strain>
    </source>
</reference>
<dbReference type="EMBL" id="HG722442">
    <property type="protein sequence ID" value="CDJ62352.1"/>
    <property type="molecule type" value="Genomic_DNA"/>
</dbReference>
<proteinExistence type="predicted"/>
<dbReference type="VEuPathDB" id="ToxoDB:ENH_00013830"/>
<dbReference type="AlphaFoldDB" id="U6MDM1"/>
<protein>
    <submittedName>
        <fullName evidence="1">Uncharacterized protein</fullName>
    </submittedName>
</protein>
<gene>
    <name evidence="1" type="ORF">ENH_00013830</name>
</gene>
<dbReference type="Proteomes" id="UP000030754">
    <property type="component" value="Unassembled WGS sequence"/>
</dbReference>
<evidence type="ECO:0000313" key="1">
    <source>
        <dbReference type="EMBL" id="CDJ62352.1"/>
    </source>
</evidence>
<accession>U6MDM1</accession>
<dbReference type="GeneID" id="25471565"/>